<dbReference type="PANTHER" id="PTHR46211">
    <property type="entry name" value="GLYCEROPHOSPHORYL DIESTER PHOSPHODIESTERASE"/>
    <property type="match status" value="1"/>
</dbReference>
<organism evidence="2 3">
    <name type="scientific">Microbacterium flavum</name>
    <dbReference type="NCBI Taxonomy" id="415216"/>
    <lineage>
        <taxon>Bacteria</taxon>
        <taxon>Bacillati</taxon>
        <taxon>Actinomycetota</taxon>
        <taxon>Actinomycetes</taxon>
        <taxon>Micrococcales</taxon>
        <taxon>Microbacteriaceae</taxon>
        <taxon>Microbacterium</taxon>
    </lineage>
</organism>
<evidence type="ECO:0000313" key="3">
    <source>
        <dbReference type="Proteomes" id="UP000740605"/>
    </source>
</evidence>
<dbReference type="Pfam" id="PF03009">
    <property type="entry name" value="GDPD"/>
    <property type="match status" value="1"/>
</dbReference>
<dbReference type="PROSITE" id="PS51704">
    <property type="entry name" value="GP_PDE"/>
    <property type="match status" value="1"/>
</dbReference>
<proteinExistence type="predicted"/>
<dbReference type="EMBL" id="JAFLHG010000009">
    <property type="protein sequence ID" value="MBT8798565.1"/>
    <property type="molecule type" value="Genomic_DNA"/>
</dbReference>
<dbReference type="InterPro" id="IPR030395">
    <property type="entry name" value="GP_PDE_dom"/>
</dbReference>
<gene>
    <name evidence="2" type="ORF">J0P97_10825</name>
</gene>
<dbReference type="RefSeq" id="WP_215487802.1">
    <property type="nucleotide sequence ID" value="NZ_BAAAPJ010000004.1"/>
</dbReference>
<evidence type="ECO:0000313" key="2">
    <source>
        <dbReference type="EMBL" id="MBT8798565.1"/>
    </source>
</evidence>
<evidence type="ECO:0000259" key="1">
    <source>
        <dbReference type="PROSITE" id="PS51704"/>
    </source>
</evidence>
<protein>
    <submittedName>
        <fullName evidence="2">Glycerophosphodiester phosphodiesterase</fullName>
    </submittedName>
</protein>
<dbReference type="PANTHER" id="PTHR46211:SF14">
    <property type="entry name" value="GLYCEROPHOSPHODIESTER PHOSPHODIESTERASE"/>
    <property type="match status" value="1"/>
</dbReference>
<feature type="domain" description="GP-PDE" evidence="1">
    <location>
        <begin position="25"/>
        <end position="266"/>
    </location>
</feature>
<dbReference type="InterPro" id="IPR017946">
    <property type="entry name" value="PLC-like_Pdiesterase_TIM-brl"/>
</dbReference>
<dbReference type="SUPFAM" id="SSF51695">
    <property type="entry name" value="PLC-like phosphodiesterases"/>
    <property type="match status" value="1"/>
</dbReference>
<accession>A0ABS5XVL7</accession>
<comment type="caution">
    <text evidence="2">The sequence shown here is derived from an EMBL/GenBank/DDBJ whole genome shotgun (WGS) entry which is preliminary data.</text>
</comment>
<keyword evidence="3" id="KW-1185">Reference proteome</keyword>
<dbReference type="Proteomes" id="UP000740605">
    <property type="component" value="Unassembled WGS sequence"/>
</dbReference>
<reference evidence="2 3" key="1">
    <citation type="submission" date="2021-03" db="EMBL/GenBank/DDBJ databases">
        <title>Microbacterium pauli sp. nov., isolated from microfiltered milk.</title>
        <authorList>
            <person name="Bellassi P."/>
            <person name="Fontana A."/>
            <person name="Callegari M.L."/>
            <person name="Lorenzo M."/>
            <person name="Cappa F."/>
        </authorList>
    </citation>
    <scope>NUCLEOTIDE SEQUENCE [LARGE SCALE GENOMIC DNA]</scope>
    <source>
        <strain evidence="2 3">DSM 18909</strain>
    </source>
</reference>
<sequence length="271" mass="28856">MRVAQLTPDRLPGATHPWFLGVRTPRVLAHRGFVPAGSGGIVENTFAAIAAAHAEGADYVESDCHLTRDGVVVLFHDSDLSRVAGDPRKLSEIRHDDLAQLMADRGGLVTAADALEGFPELRFNFDVKAEDAALPLGRIVARHADRVLLTSFSDGRRVTALEAARAAGGSPATSAGQSTIARLLGAVRLRSLPLVRRTLAGIDALQVPERVGAVRIVTPRLITAAHACGVEVHVWTVNDPDRMDALFGLGVDGVVTDRTDVALLAAQRRRV</sequence>
<dbReference type="Gene3D" id="3.20.20.190">
    <property type="entry name" value="Phosphatidylinositol (PI) phosphodiesterase"/>
    <property type="match status" value="1"/>
</dbReference>
<name>A0ABS5XVL7_9MICO</name>